<dbReference type="SUPFAM" id="SSF56327">
    <property type="entry name" value="LDH C-terminal domain-like"/>
    <property type="match status" value="1"/>
</dbReference>
<keyword evidence="2 4" id="KW-0520">NAD</keyword>
<evidence type="ECO:0000313" key="9">
    <source>
        <dbReference type="Proteomes" id="UP000053599"/>
    </source>
</evidence>
<dbReference type="PANTHER" id="PTHR43128:SF16">
    <property type="entry name" value="L-LACTATE DEHYDROGENASE"/>
    <property type="match status" value="1"/>
</dbReference>
<feature type="binding site" evidence="4">
    <location>
        <position position="111"/>
    </location>
    <ligand>
        <name>NAD(+)</name>
        <dbReference type="ChEBI" id="CHEBI:57540"/>
    </ligand>
</feature>
<dbReference type="InterPro" id="IPR015955">
    <property type="entry name" value="Lactate_DH/Glyco_Ohase_4_C"/>
</dbReference>
<name>A0A0D1VRJ8_9EURO</name>
<dbReference type="InterPro" id="IPR001557">
    <property type="entry name" value="L-lactate/malate_DH"/>
</dbReference>
<feature type="binding site" evidence="4">
    <location>
        <begin position="134"/>
        <end position="136"/>
    </location>
    <ligand>
        <name>NAD(+)</name>
        <dbReference type="ChEBI" id="CHEBI:57540"/>
    </ligand>
</feature>
<dbReference type="Gene3D" id="3.40.50.720">
    <property type="entry name" value="NAD(P)-binding Rossmann-like Domain"/>
    <property type="match status" value="1"/>
</dbReference>
<dbReference type="Gene3D" id="3.90.110.10">
    <property type="entry name" value="Lactate dehydrogenase/glycoside hydrolase, family 4, C-terminal"/>
    <property type="match status" value="1"/>
</dbReference>
<dbReference type="AlphaFoldDB" id="A0A0D1VRJ8"/>
<feature type="domain" description="Lactate/malate dehydrogenase C-terminal" evidence="7">
    <location>
        <begin position="161"/>
        <end position="322"/>
    </location>
</feature>
<dbReference type="InterPro" id="IPR036291">
    <property type="entry name" value="NAD(P)-bd_dom_sf"/>
</dbReference>
<sequence length="329" mass="34923">MESLPAAHDLARSGARIAVLGAGSVGSAIAFALILNPVASEVLLVDPNTKLRDAQVRDLEDATTYHGAVGFGGVRIRAASHKEAGQSDIIIISAGTKQRPGESRTDLLARNLSILRCATNDMKPFRQDAVILLVANPVDILTFFCQKYSGLPREQVIGSGTFLDTARLRGILGQKVGVDAGSVDAYVLGEHGESQMVAWSCITIGAVPLEQCLPGHITLDRKTIATETRDKAAKIIEAKGATSFGIGALAAAICKSIISDQRTVRPVSHYIDSFGCCLSLPVVLGRKGIVRSLNTMPLNQEEKDLLAQSAAALRRLIANAEETEAMQND</sequence>
<feature type="domain" description="Lactate/malate dehydrogenase N-terminal" evidence="6">
    <location>
        <begin position="16"/>
        <end position="158"/>
    </location>
</feature>
<keyword evidence="1 5" id="KW-0560">Oxidoreductase</keyword>
<feature type="active site" description="Proton acceptor" evidence="3">
    <location>
        <position position="191"/>
    </location>
</feature>
<feature type="binding site" evidence="4">
    <location>
        <position position="46"/>
    </location>
    <ligand>
        <name>NAD(+)</name>
        <dbReference type="ChEBI" id="CHEBI:57540"/>
    </ligand>
</feature>
<comment type="similarity">
    <text evidence="5">Belongs to the LDH/MDH superfamily.</text>
</comment>
<dbReference type="InterPro" id="IPR001236">
    <property type="entry name" value="Lactate/malate_DH_N"/>
</dbReference>
<evidence type="ECO:0000256" key="2">
    <source>
        <dbReference type="ARBA" id="ARBA00023027"/>
    </source>
</evidence>
<evidence type="ECO:0000259" key="7">
    <source>
        <dbReference type="Pfam" id="PF02866"/>
    </source>
</evidence>
<dbReference type="SUPFAM" id="SSF51735">
    <property type="entry name" value="NAD(P)-binding Rossmann-fold domains"/>
    <property type="match status" value="1"/>
</dbReference>
<dbReference type="InterPro" id="IPR022383">
    <property type="entry name" value="Lactate/malate_DH_C"/>
</dbReference>
<proteinExistence type="inferred from homology"/>
<dbReference type="GO" id="GO:0006089">
    <property type="term" value="P:lactate metabolic process"/>
    <property type="evidence" value="ECO:0007669"/>
    <property type="project" value="TreeGrafter"/>
</dbReference>
<evidence type="ECO:0000256" key="4">
    <source>
        <dbReference type="PIRSR" id="PIRSR000102-3"/>
    </source>
</evidence>
<dbReference type="PANTHER" id="PTHR43128">
    <property type="entry name" value="L-2-HYDROXYCARBOXYLATE DEHYDROGENASE (NAD(P)(+))"/>
    <property type="match status" value="1"/>
</dbReference>
<evidence type="ECO:0000256" key="3">
    <source>
        <dbReference type="PIRSR" id="PIRSR000102-1"/>
    </source>
</evidence>
<dbReference type="Pfam" id="PF02866">
    <property type="entry name" value="Ldh_1_C"/>
    <property type="match status" value="1"/>
</dbReference>
<dbReference type="PRINTS" id="PR00086">
    <property type="entry name" value="LLDHDRGNASE"/>
</dbReference>
<evidence type="ECO:0000313" key="8">
    <source>
        <dbReference type="EMBL" id="KIV78680.1"/>
    </source>
</evidence>
<dbReference type="CDD" id="cd00300">
    <property type="entry name" value="LDH_like"/>
    <property type="match status" value="1"/>
</dbReference>
<dbReference type="GO" id="GO:0004459">
    <property type="term" value="F:L-lactate dehydrogenase (NAD+) activity"/>
    <property type="evidence" value="ECO:0007669"/>
    <property type="project" value="TreeGrafter"/>
</dbReference>
<gene>
    <name evidence="8" type="ORF">PV11_06305</name>
</gene>
<evidence type="ECO:0000259" key="6">
    <source>
        <dbReference type="Pfam" id="PF00056"/>
    </source>
</evidence>
<organism evidence="8 9">
    <name type="scientific">Exophiala sideris</name>
    <dbReference type="NCBI Taxonomy" id="1016849"/>
    <lineage>
        <taxon>Eukaryota</taxon>
        <taxon>Fungi</taxon>
        <taxon>Dikarya</taxon>
        <taxon>Ascomycota</taxon>
        <taxon>Pezizomycotina</taxon>
        <taxon>Eurotiomycetes</taxon>
        <taxon>Chaetothyriomycetidae</taxon>
        <taxon>Chaetothyriales</taxon>
        <taxon>Herpotrichiellaceae</taxon>
        <taxon>Exophiala</taxon>
    </lineage>
</organism>
<dbReference type="STRING" id="1016849.A0A0D1VRJ8"/>
<reference evidence="8 9" key="1">
    <citation type="submission" date="2015-01" db="EMBL/GenBank/DDBJ databases">
        <title>The Genome Sequence of Exophiala sideris CBS121828.</title>
        <authorList>
            <consortium name="The Broad Institute Genomics Platform"/>
            <person name="Cuomo C."/>
            <person name="de Hoog S."/>
            <person name="Gorbushina A."/>
            <person name="Stielow B."/>
            <person name="Teixiera M."/>
            <person name="Abouelleil A."/>
            <person name="Chapman S.B."/>
            <person name="Priest M."/>
            <person name="Young S.K."/>
            <person name="Wortman J."/>
            <person name="Nusbaum C."/>
            <person name="Birren B."/>
        </authorList>
    </citation>
    <scope>NUCLEOTIDE SEQUENCE [LARGE SCALE GENOMIC DNA]</scope>
    <source>
        <strain evidence="8 9">CBS 121828</strain>
    </source>
</reference>
<feature type="binding site" evidence="4">
    <location>
        <begin position="21"/>
        <end position="26"/>
    </location>
    <ligand>
        <name>NAD(+)</name>
        <dbReference type="ChEBI" id="CHEBI:57540"/>
    </ligand>
</feature>
<evidence type="ECO:0000256" key="1">
    <source>
        <dbReference type="ARBA" id="ARBA00023002"/>
    </source>
</evidence>
<dbReference type="PIRSF" id="PIRSF000102">
    <property type="entry name" value="Lac_mal_DH"/>
    <property type="match status" value="1"/>
</dbReference>
<dbReference type="EMBL" id="KN846953">
    <property type="protein sequence ID" value="KIV78680.1"/>
    <property type="molecule type" value="Genomic_DNA"/>
</dbReference>
<dbReference type="OrthoDB" id="6270329at2759"/>
<dbReference type="Proteomes" id="UP000053599">
    <property type="component" value="Unassembled WGS sequence"/>
</dbReference>
<evidence type="ECO:0000256" key="5">
    <source>
        <dbReference type="RuleBase" id="RU003369"/>
    </source>
</evidence>
<accession>A0A0D1VRJ8</accession>
<dbReference type="Pfam" id="PF00056">
    <property type="entry name" value="Ldh_1_N"/>
    <property type="match status" value="1"/>
</dbReference>
<protein>
    <submittedName>
        <fullName evidence="8">L-lactate dehydrogenase</fullName>
    </submittedName>
</protein>
<dbReference type="HOGENOM" id="CLU_045401_1_2_1"/>